<dbReference type="Pfam" id="PF10082">
    <property type="entry name" value="BBP2_2"/>
    <property type="match status" value="1"/>
</dbReference>
<dbReference type="RefSeq" id="WP_090730500.1">
    <property type="nucleotide sequence ID" value="NZ_FOOU01000019.1"/>
</dbReference>
<gene>
    <name evidence="2" type="ORF">SAMN05216175_1198</name>
</gene>
<evidence type="ECO:0000256" key="1">
    <source>
        <dbReference type="SAM" id="SignalP"/>
    </source>
</evidence>
<dbReference type="STRING" id="1045558.SAMN05216175_1198"/>
<protein>
    <submittedName>
        <fullName evidence="2">Uncharacterized protein, PEP-CTERM system associated</fullName>
    </submittedName>
</protein>
<feature type="chain" id="PRO_5011670179" evidence="1">
    <location>
        <begin position="24"/>
        <end position="398"/>
    </location>
</feature>
<dbReference type="InterPro" id="IPR018759">
    <property type="entry name" value="BBP2_2"/>
</dbReference>
<keyword evidence="1" id="KW-0732">Signal</keyword>
<reference evidence="3" key="1">
    <citation type="submission" date="2016-10" db="EMBL/GenBank/DDBJ databases">
        <authorList>
            <person name="Varghese N."/>
            <person name="Submissions S."/>
        </authorList>
    </citation>
    <scope>NUCLEOTIDE SEQUENCE [LARGE SCALE GENOMIC DNA]</scope>
    <source>
        <strain evidence="3">CGMCC 1.10971</strain>
    </source>
</reference>
<accession>A0A1I2VRB4</accession>
<organism evidence="2 3">
    <name type="scientific">Neptunomonas qingdaonensis</name>
    <dbReference type="NCBI Taxonomy" id="1045558"/>
    <lineage>
        <taxon>Bacteria</taxon>
        <taxon>Pseudomonadati</taxon>
        <taxon>Pseudomonadota</taxon>
        <taxon>Gammaproteobacteria</taxon>
        <taxon>Oceanospirillales</taxon>
        <taxon>Oceanospirillaceae</taxon>
        <taxon>Neptunomonas</taxon>
    </lineage>
</organism>
<sequence length="398" mass="44530">MELKHARCGVFASLVLSSTFVNAIEPASVSLGPVSMEPTLTVRTGHSDNIFFTAENQKSSAVTVINPVVQFIAEDGANAYKLTADLRRGVYHSSKDDNYTDLQLFGDANIIFDVRKKLDLLAAYLKAHEARGTGTITEGPNATINDAPIKYNQKIVGATYTYGVDEAQGRIVGKLSYTVRDYTNFRSLTEPRDYDILSTGVTFYYRVMPKTSLLFEVRRDDINYQNDVTAASSLDSTEWKYLVGATWDATAKTTGVVKAGYTKKNFSADARDDTGEFSWEAEVSWAPRTYSTFVLRTGQELEESNGNDDYIDTRFMSINWDHSWNDQLDTALAYAFTNGSYDLTNREDDTNSVTAGVSYDLRRWMTLGLDVYHTERSSNQAEYEYDDNGVYLSLQGSL</sequence>
<evidence type="ECO:0000313" key="2">
    <source>
        <dbReference type="EMBL" id="SFG91885.1"/>
    </source>
</evidence>
<dbReference type="SUPFAM" id="SSF56935">
    <property type="entry name" value="Porins"/>
    <property type="match status" value="1"/>
</dbReference>
<feature type="signal peptide" evidence="1">
    <location>
        <begin position="1"/>
        <end position="23"/>
    </location>
</feature>
<evidence type="ECO:0000313" key="3">
    <source>
        <dbReference type="Proteomes" id="UP000198623"/>
    </source>
</evidence>
<keyword evidence="3" id="KW-1185">Reference proteome</keyword>
<dbReference type="OrthoDB" id="9153755at2"/>
<dbReference type="EMBL" id="FOOU01000019">
    <property type="protein sequence ID" value="SFG91885.1"/>
    <property type="molecule type" value="Genomic_DNA"/>
</dbReference>
<name>A0A1I2VRB4_9GAMM</name>
<dbReference type="AlphaFoldDB" id="A0A1I2VRB4"/>
<proteinExistence type="predicted"/>
<dbReference type="Proteomes" id="UP000198623">
    <property type="component" value="Unassembled WGS sequence"/>
</dbReference>